<keyword evidence="22" id="KW-1185">Reference proteome</keyword>
<dbReference type="InterPro" id="IPR036010">
    <property type="entry name" value="2Fe-2S_ferredoxin-like_sf"/>
</dbReference>
<evidence type="ECO:0000256" key="4">
    <source>
        <dbReference type="ARBA" id="ARBA00022505"/>
    </source>
</evidence>
<feature type="binding site" evidence="18">
    <location>
        <position position="147"/>
    </location>
    <ligand>
        <name>[2Fe-2S] cluster</name>
        <dbReference type="ChEBI" id="CHEBI:190135"/>
        <label>2</label>
    </ligand>
</feature>
<evidence type="ECO:0000256" key="17">
    <source>
        <dbReference type="PIRSR" id="PIRSR000127-2"/>
    </source>
</evidence>
<dbReference type="SUPFAM" id="SSF54665">
    <property type="entry name" value="CO dehydrogenase molybdoprotein N-domain-like"/>
    <property type="match status" value="1"/>
</dbReference>
<dbReference type="PIRSF" id="PIRSF000127">
    <property type="entry name" value="Xanthine_DH"/>
    <property type="match status" value="1"/>
</dbReference>
<feature type="binding site" evidence="18">
    <location>
        <position position="793"/>
    </location>
    <ligand>
        <name>Mo-molybdopterin</name>
        <dbReference type="ChEBI" id="CHEBI:71302"/>
    </ligand>
    <ligandPart>
        <name>Mo</name>
        <dbReference type="ChEBI" id="CHEBI:28685"/>
    </ligandPart>
</feature>
<feature type="active site" description="Proton acceptor" evidence="16">
    <location>
        <position position="1301"/>
    </location>
</feature>
<evidence type="ECO:0000256" key="1">
    <source>
        <dbReference type="ARBA" id="ARBA00001974"/>
    </source>
</evidence>
<dbReference type="Gene3D" id="3.10.20.30">
    <property type="match status" value="1"/>
</dbReference>
<evidence type="ECO:0000256" key="13">
    <source>
        <dbReference type="ARBA" id="ARBA00034078"/>
    </source>
</evidence>
<keyword evidence="12" id="KW-0520">NAD</keyword>
<dbReference type="Pfam" id="PF03450">
    <property type="entry name" value="CO_deh_flav_C"/>
    <property type="match status" value="1"/>
</dbReference>
<dbReference type="InterPro" id="IPR036683">
    <property type="entry name" value="CO_DH_flav_C_dom_sf"/>
</dbReference>
<feature type="domain" description="2Fe-2S ferredoxin-type" evidence="19">
    <location>
        <begin position="3"/>
        <end position="90"/>
    </location>
</feature>
<dbReference type="SUPFAM" id="SSF55447">
    <property type="entry name" value="CO dehydrogenase flavoprotein C-terminal domain-like"/>
    <property type="match status" value="1"/>
</dbReference>
<dbReference type="InterPro" id="IPR036884">
    <property type="entry name" value="2Fe-2S-bd_dom_sf"/>
</dbReference>
<dbReference type="InterPro" id="IPR016166">
    <property type="entry name" value="FAD-bd_PCMH"/>
</dbReference>
<dbReference type="InterPro" id="IPR006058">
    <property type="entry name" value="2Fe2S_fd_BS"/>
</dbReference>
<dbReference type="FunFam" id="3.10.20.30:FF:000015">
    <property type="entry name" value="Aldehyde oxidase 1"/>
    <property type="match status" value="1"/>
</dbReference>
<feature type="binding site" evidence="17">
    <location>
        <position position="367"/>
    </location>
    <ligand>
        <name>FAD</name>
        <dbReference type="ChEBI" id="CHEBI:57692"/>
    </ligand>
</feature>
<dbReference type="GO" id="GO:0006145">
    <property type="term" value="P:purine nucleobase catabolic process"/>
    <property type="evidence" value="ECO:0007669"/>
    <property type="project" value="UniProtKB-ARBA"/>
</dbReference>
<dbReference type="STRING" id="1202772.A0A1V9Z6R8"/>
<feature type="binding site" evidence="18">
    <location>
        <position position="113"/>
    </location>
    <ligand>
        <name>[2Fe-2S] cluster</name>
        <dbReference type="ChEBI" id="CHEBI:190135"/>
        <label>2</label>
    </ligand>
</feature>
<dbReference type="PANTHER" id="PTHR45444">
    <property type="entry name" value="XANTHINE DEHYDROGENASE"/>
    <property type="match status" value="1"/>
</dbReference>
<feature type="binding site" evidence="17">
    <location>
        <position position="428"/>
    </location>
    <ligand>
        <name>FAD</name>
        <dbReference type="ChEBI" id="CHEBI:57692"/>
    </ligand>
</feature>
<evidence type="ECO:0000256" key="7">
    <source>
        <dbReference type="ARBA" id="ARBA00022723"/>
    </source>
</evidence>
<evidence type="ECO:0000259" key="20">
    <source>
        <dbReference type="PROSITE" id="PS51387"/>
    </source>
</evidence>
<feature type="binding site" evidence="17">
    <location>
        <position position="344"/>
    </location>
    <ligand>
        <name>FAD</name>
        <dbReference type="ChEBI" id="CHEBI:57692"/>
    </ligand>
</feature>
<dbReference type="InterPro" id="IPR016208">
    <property type="entry name" value="Ald_Oxase/xanthine_DH-like"/>
</dbReference>
<feature type="binding site" evidence="18">
    <location>
        <position position="149"/>
    </location>
    <ligand>
        <name>[2Fe-2S] cluster</name>
        <dbReference type="ChEBI" id="CHEBI:190135"/>
        <label>2</label>
    </ligand>
</feature>
<comment type="catalytic activity">
    <reaction evidence="15">
        <text>hypoxanthine + NAD(+) + H2O = xanthine + NADH + H(+)</text>
        <dbReference type="Rhea" id="RHEA:24670"/>
        <dbReference type="ChEBI" id="CHEBI:15377"/>
        <dbReference type="ChEBI" id="CHEBI:15378"/>
        <dbReference type="ChEBI" id="CHEBI:17368"/>
        <dbReference type="ChEBI" id="CHEBI:17712"/>
        <dbReference type="ChEBI" id="CHEBI:57540"/>
        <dbReference type="ChEBI" id="CHEBI:57945"/>
        <dbReference type="EC" id="1.17.1.4"/>
    </reaction>
</comment>
<dbReference type="Gene3D" id="3.30.390.50">
    <property type="entry name" value="CO dehydrogenase flavoprotein, C-terminal domain"/>
    <property type="match status" value="1"/>
</dbReference>
<dbReference type="Pfam" id="PF02738">
    <property type="entry name" value="MoCoBD_1"/>
    <property type="match status" value="1"/>
</dbReference>
<evidence type="ECO:0000256" key="11">
    <source>
        <dbReference type="ARBA" id="ARBA00023014"/>
    </source>
</evidence>
<accession>A0A1V9Z6R8</accession>
<dbReference type="SMART" id="SM01008">
    <property type="entry name" value="Ald_Xan_dh_C"/>
    <property type="match status" value="1"/>
</dbReference>
<comment type="similarity">
    <text evidence="2">Belongs to the xanthine dehydrogenase family.</text>
</comment>
<dbReference type="SMART" id="SM01092">
    <property type="entry name" value="CO_deh_flav_C"/>
    <property type="match status" value="1"/>
</dbReference>
<evidence type="ECO:0000256" key="9">
    <source>
        <dbReference type="ARBA" id="ARBA00023002"/>
    </source>
</evidence>
<sequence length="1367" mass="146877">MGAPLLLYINGQREVVANAEPEETLLNFLRTKKRLTGTKLGCGEGGCGACSVIVSRLDPRSQQVVHTAVNACLTPLCAVEGCAVTTVEGLREKNSQRLHPVQTAIAENHGSQCGFCTPGIVMALAAIVQDENTTMAGIEHKMDGNLCRCTGYRPLLDAAKSFGADADTAASVQCGSAACDHHCMTGDIEDILSVVSCSAKKIMAERAKHAAIPKLTFPTELVSHAKNLAAHSTYVHGDHVQWLRPASLPELLEWKATHPEAKISVGNTELAIEVKLKRMVYPTMLSVSHVPELHVLEPVTAPFLGLRVGAAVPLAVLADYCKTARLQPHQARSLHAVRTMLKWFASLQIRNVACLGGNLATASPIGDMNPLLACLGAVVEIASIDGARMVPVADLVVSYRKVGLAPTEVMTSVLIPYTAENEYVFPFKQAKRREDDISIVTAGLRVHLAPEANGWSIRDCSFVYGGMGPTPKRAVETETALTTKPFTKASFEAACATIAEEFRLPVTVPGGMAAYRTTLTTSFLYKFFLQVAKALAADAATPPSPWATLDPRECSGADSYMNVTRPLSQGTQRFGIEQGGLLSSKLAPLPIVERAPVGNPLMHRSAYLQVSGEAKYVDDLPDVHDVLHGALVLSTVAHADIVAIDASAALELPGVVAFLDASIFQQLHRNALGPVIHDEECFASAQTVTVGQPLGIVLASTHELALAAANKVRVEYKPLPSVVSLKEAIAAASFHTKGHMLERGDVAAGFAASDVVVEGDMYMGGQEHFYLETNACYCVPTEDGGMTVVSSTQATTKTQMCVASCLGVPAHKVVASVKRLGGGFGGKETRSVFVACAAAVAAQTLGRPVRLLLERQADMQATGTRHPYFAKYKAGATRDGKLQAYSVELYNNAGYSLDLSEAVMDRALFHCENAYFIPHVKAVGMCCKTNLPTNTAFRGFGAPQGMMMAETMMDHLAGALQMDPVELRSVNLYQEGQRTHYGQRLDDYHLPALWARGLRESAYADRLAAVTAFNAQHKWIKRGLAILPTKFGISFTNKFMNQGGALVHVYADGSVLVSHGGTEMGQGLHTKVMQIVAKAFGIPMDSVTIHDTSTDKVANTQPSAASMSTDLYGMATLDACEQILARLAPVAARLGPDAAFADVVKTAYFERVDLSAHGYYVVPDENCGYDWSKSVDEQTSTAFNYYTTGVGCTEIELDVLTGDVHMRQVDIYMDIGASINPAIDIGQIEGAFVQGFGLFCMEQHVWGDDDHPWLPRGALFTRGPGTYKIPGFNDVPLQMNVWLEPQMKNKLAVHSSKAIGEPPLFLGATAFFAIKHAVAAARAEHHHDMPGQRSWTLLAPATSERARMAVQDRFCSCSDTPMALGCF</sequence>
<dbReference type="SUPFAM" id="SSF54292">
    <property type="entry name" value="2Fe-2S ferredoxin-like"/>
    <property type="match status" value="1"/>
</dbReference>
<dbReference type="OrthoDB" id="8300278at2759"/>
<feature type="binding site" evidence="17">
    <location>
        <position position="940"/>
    </location>
    <ligand>
        <name>substrate</name>
    </ligand>
</feature>
<dbReference type="GO" id="GO:0071949">
    <property type="term" value="F:FAD binding"/>
    <property type="evidence" value="ECO:0007669"/>
    <property type="project" value="InterPro"/>
</dbReference>
<dbReference type="PROSITE" id="PS51387">
    <property type="entry name" value="FAD_PCMH"/>
    <property type="match status" value="1"/>
</dbReference>
<comment type="caution">
    <text evidence="21">The sequence shown here is derived from an EMBL/GenBank/DDBJ whole genome shotgun (WGS) entry which is preliminary data.</text>
</comment>
<evidence type="ECO:0000256" key="16">
    <source>
        <dbReference type="PIRSR" id="PIRSR000127-1"/>
    </source>
</evidence>
<dbReference type="FunFam" id="3.30.365.10:FF:000002">
    <property type="entry name" value="Xanthine dehydrogenase oxidase"/>
    <property type="match status" value="1"/>
</dbReference>
<protein>
    <recommendedName>
        <fullName evidence="3">xanthine dehydrogenase</fullName>
        <ecNumber evidence="3">1.17.1.4</ecNumber>
    </recommendedName>
</protein>
<evidence type="ECO:0000256" key="14">
    <source>
        <dbReference type="ARBA" id="ARBA00049017"/>
    </source>
</evidence>
<keyword evidence="6 18" id="KW-0001">2Fe-2S</keyword>
<dbReference type="InterPro" id="IPR046867">
    <property type="entry name" value="AldOxase/xan_DH_MoCoBD2"/>
</dbReference>
<dbReference type="InterPro" id="IPR002346">
    <property type="entry name" value="Mopterin_DH_FAD-bd"/>
</dbReference>
<feature type="binding site" evidence="17">
    <location>
        <position position="906"/>
    </location>
    <ligand>
        <name>substrate</name>
    </ligand>
</feature>
<dbReference type="Proteomes" id="UP000243579">
    <property type="component" value="Unassembled WGS sequence"/>
</dbReference>
<dbReference type="GO" id="GO:0051537">
    <property type="term" value="F:2 iron, 2 sulfur cluster binding"/>
    <property type="evidence" value="ECO:0007669"/>
    <property type="project" value="UniProtKB-KW"/>
</dbReference>
<dbReference type="Pfam" id="PF01315">
    <property type="entry name" value="Ald_Xan_dh_C"/>
    <property type="match status" value="1"/>
</dbReference>
<comment type="cofactor">
    <cofactor evidence="13">
        <name>[2Fe-2S] cluster</name>
        <dbReference type="ChEBI" id="CHEBI:190135"/>
    </cofactor>
</comment>
<comment type="catalytic activity">
    <reaction evidence="14">
        <text>xanthine + NAD(+) + H2O = urate + NADH + H(+)</text>
        <dbReference type="Rhea" id="RHEA:16669"/>
        <dbReference type="ChEBI" id="CHEBI:15377"/>
        <dbReference type="ChEBI" id="CHEBI:15378"/>
        <dbReference type="ChEBI" id="CHEBI:17712"/>
        <dbReference type="ChEBI" id="CHEBI:17775"/>
        <dbReference type="ChEBI" id="CHEBI:57540"/>
        <dbReference type="ChEBI" id="CHEBI:57945"/>
        <dbReference type="EC" id="1.17.1.4"/>
    </reaction>
</comment>
<dbReference type="EMBL" id="JNBR01000399">
    <property type="protein sequence ID" value="OQR93686.1"/>
    <property type="molecule type" value="Genomic_DNA"/>
</dbReference>
<name>A0A1V9Z6R8_ACHHY</name>
<feature type="binding site" evidence="18">
    <location>
        <position position="1105"/>
    </location>
    <ligand>
        <name>Mo-molybdopterin</name>
        <dbReference type="ChEBI" id="CHEBI:71302"/>
    </ligand>
    <ligandPart>
        <name>Mo</name>
        <dbReference type="ChEBI" id="CHEBI:28685"/>
    </ligandPart>
</feature>
<gene>
    <name evidence="21" type="ORF">ACHHYP_02349</name>
</gene>
<dbReference type="FunFam" id="3.30.465.10:FF:000004">
    <property type="entry name" value="Xanthine dehydrogenase/oxidase"/>
    <property type="match status" value="1"/>
</dbReference>
<dbReference type="InterPro" id="IPR001041">
    <property type="entry name" value="2Fe-2S_ferredoxin-type"/>
</dbReference>
<dbReference type="InterPro" id="IPR012675">
    <property type="entry name" value="Beta-grasp_dom_sf"/>
</dbReference>
<feature type="binding site" evidence="18">
    <location>
        <position position="824"/>
    </location>
    <ligand>
        <name>Mo-molybdopterin</name>
        <dbReference type="ChEBI" id="CHEBI:71302"/>
    </ligand>
    <ligandPart>
        <name>Mo</name>
        <dbReference type="ChEBI" id="CHEBI:28685"/>
    </ligandPart>
</feature>
<feature type="binding site" evidence="17">
    <location>
        <position position="1036"/>
    </location>
    <ligand>
        <name>substrate</name>
    </ligand>
</feature>
<organism evidence="21 22">
    <name type="scientific">Achlya hypogyna</name>
    <name type="common">Oomycete</name>
    <name type="synonym">Protoachlya hypogyna</name>
    <dbReference type="NCBI Taxonomy" id="1202772"/>
    <lineage>
        <taxon>Eukaryota</taxon>
        <taxon>Sar</taxon>
        <taxon>Stramenopiles</taxon>
        <taxon>Oomycota</taxon>
        <taxon>Saprolegniomycetes</taxon>
        <taxon>Saprolegniales</taxon>
        <taxon>Achlyaceae</taxon>
        <taxon>Achlya</taxon>
    </lineage>
</organism>
<dbReference type="PROSITE" id="PS51085">
    <property type="entry name" value="2FE2S_FER_2"/>
    <property type="match status" value="1"/>
</dbReference>
<comment type="cofactor">
    <cofactor evidence="18">
        <name>[2Fe-2S] cluster</name>
        <dbReference type="ChEBI" id="CHEBI:190135"/>
    </cofactor>
    <text evidence="18">Binds 2 [2Fe-2S] clusters.</text>
</comment>
<dbReference type="GO" id="GO:0005506">
    <property type="term" value="F:iron ion binding"/>
    <property type="evidence" value="ECO:0007669"/>
    <property type="project" value="InterPro"/>
</dbReference>
<keyword evidence="11 18" id="KW-0411">Iron-sulfur</keyword>
<comment type="cofactor">
    <cofactor evidence="1 17">
        <name>FAD</name>
        <dbReference type="ChEBI" id="CHEBI:57692"/>
    </cofactor>
</comment>
<dbReference type="InterPro" id="IPR005107">
    <property type="entry name" value="CO_DH_flav_C"/>
</dbReference>
<feature type="binding site" evidence="18">
    <location>
        <position position="42"/>
    </location>
    <ligand>
        <name>[2Fe-2S] cluster</name>
        <dbReference type="ChEBI" id="CHEBI:190135"/>
        <label>1</label>
    </ligand>
</feature>
<keyword evidence="5" id="KW-0285">Flavoprotein</keyword>
<feature type="binding site" evidence="17">
    <location>
        <position position="828"/>
    </location>
    <ligand>
        <name>substrate</name>
    </ligand>
</feature>
<evidence type="ECO:0000256" key="5">
    <source>
        <dbReference type="ARBA" id="ARBA00022630"/>
    </source>
</evidence>
<dbReference type="InterPro" id="IPR037165">
    <property type="entry name" value="AldOxase/xan_DH_Mopterin-bd_sf"/>
</dbReference>
<dbReference type="InterPro" id="IPR002888">
    <property type="entry name" value="2Fe-2S-bd"/>
</dbReference>
<dbReference type="InterPro" id="IPR016169">
    <property type="entry name" value="FAD-bd_PCMH_sub2"/>
</dbReference>
<evidence type="ECO:0000313" key="22">
    <source>
        <dbReference type="Proteomes" id="UP000243579"/>
    </source>
</evidence>
<evidence type="ECO:0000256" key="15">
    <source>
        <dbReference type="ARBA" id="ARBA00049517"/>
    </source>
</evidence>
<dbReference type="InterPro" id="IPR008274">
    <property type="entry name" value="AldOxase/xan_DH_MoCoBD1"/>
</dbReference>
<keyword evidence="9" id="KW-0560">Oxidoreductase</keyword>
<evidence type="ECO:0000259" key="19">
    <source>
        <dbReference type="PROSITE" id="PS51085"/>
    </source>
</evidence>
<dbReference type="Gene3D" id="3.90.1170.50">
    <property type="entry name" value="Aldehyde oxidase/xanthine dehydrogenase, a/b hammerhead"/>
    <property type="match status" value="1"/>
</dbReference>
<reference evidence="21 22" key="1">
    <citation type="journal article" date="2014" name="Genome Biol. Evol.">
        <title>The secreted proteins of Achlya hypogyna and Thraustotheca clavata identify the ancestral oomycete secretome and reveal gene acquisitions by horizontal gene transfer.</title>
        <authorList>
            <person name="Misner I."/>
            <person name="Blouin N."/>
            <person name="Leonard G."/>
            <person name="Richards T.A."/>
            <person name="Lane C.E."/>
        </authorList>
    </citation>
    <scope>NUCLEOTIDE SEQUENCE [LARGE SCALE GENOMIC DNA]</scope>
    <source>
        <strain evidence="21 22">ATCC 48635</strain>
    </source>
</reference>
<dbReference type="Pfam" id="PF00111">
    <property type="entry name" value="Fer2"/>
    <property type="match status" value="1"/>
</dbReference>
<feature type="binding site" evidence="18">
    <location>
        <position position="50"/>
    </location>
    <ligand>
        <name>[2Fe-2S] cluster</name>
        <dbReference type="ChEBI" id="CHEBI:190135"/>
        <label>1</label>
    </ligand>
</feature>
<dbReference type="Gene3D" id="3.30.465.10">
    <property type="match status" value="1"/>
</dbReference>
<evidence type="ECO:0000313" key="21">
    <source>
        <dbReference type="EMBL" id="OQR93686.1"/>
    </source>
</evidence>
<dbReference type="PROSITE" id="PS00197">
    <property type="entry name" value="2FE2S_FER_1"/>
    <property type="match status" value="1"/>
</dbReference>
<dbReference type="GO" id="GO:0004854">
    <property type="term" value="F:xanthine dehydrogenase activity"/>
    <property type="evidence" value="ECO:0007669"/>
    <property type="project" value="UniProtKB-EC"/>
</dbReference>
<evidence type="ECO:0000256" key="3">
    <source>
        <dbReference type="ARBA" id="ARBA00013123"/>
    </source>
</evidence>
<evidence type="ECO:0000256" key="8">
    <source>
        <dbReference type="ARBA" id="ARBA00022827"/>
    </source>
</evidence>
<dbReference type="Pfam" id="PF00941">
    <property type="entry name" value="FAD_binding_5"/>
    <property type="match status" value="1"/>
</dbReference>
<dbReference type="FunFam" id="3.30.43.10:FF:000001">
    <property type="entry name" value="Xanthine dehydrogenase/oxidase"/>
    <property type="match status" value="1"/>
</dbReference>
<dbReference type="InterPro" id="IPR036856">
    <property type="entry name" value="Ald_Oxase/Xan_DH_a/b_sf"/>
</dbReference>
<comment type="cofactor">
    <cofactor evidence="18">
        <name>Mo-molybdopterin</name>
        <dbReference type="ChEBI" id="CHEBI:71302"/>
    </cofactor>
    <text evidence="18">Binds 1 Mo-molybdopterin (Mo-MPT) cofactor per subunit.</text>
</comment>
<dbReference type="FunFam" id="3.30.365.10:FF:000003">
    <property type="entry name" value="Aldehyde oxidase 1"/>
    <property type="match status" value="1"/>
</dbReference>
<keyword evidence="4 18" id="KW-0500">Molybdenum</keyword>
<feature type="binding site" evidence="17">
    <location>
        <begin position="263"/>
        <end position="270"/>
    </location>
    <ligand>
        <name>FAD</name>
        <dbReference type="ChEBI" id="CHEBI:57692"/>
    </ligand>
</feature>
<feature type="binding site" evidence="18">
    <location>
        <position position="116"/>
    </location>
    <ligand>
        <name>[2Fe-2S] cluster</name>
        <dbReference type="ChEBI" id="CHEBI:190135"/>
        <label>2</label>
    </ligand>
</feature>
<evidence type="ECO:0000256" key="12">
    <source>
        <dbReference type="ARBA" id="ARBA00023027"/>
    </source>
</evidence>
<dbReference type="Gene3D" id="3.30.43.10">
    <property type="entry name" value="Uridine Diphospho-n-acetylenolpyruvylglucosamine Reductase, domain 2"/>
    <property type="match status" value="1"/>
</dbReference>
<dbReference type="InterPro" id="IPR016167">
    <property type="entry name" value="FAD-bd_PCMH_sub1"/>
</dbReference>
<keyword evidence="7 18" id="KW-0479">Metal-binding</keyword>
<evidence type="ECO:0000256" key="6">
    <source>
        <dbReference type="ARBA" id="ARBA00022714"/>
    </source>
</evidence>
<dbReference type="Gene3D" id="1.10.150.120">
    <property type="entry name" value="[2Fe-2S]-binding domain"/>
    <property type="match status" value="1"/>
</dbReference>
<evidence type="ECO:0000256" key="18">
    <source>
        <dbReference type="PIRSR" id="PIRSR000127-3"/>
    </source>
</evidence>
<keyword evidence="8 17" id="KW-0274">FAD</keyword>
<feature type="binding site" evidence="18">
    <location>
        <position position="938"/>
    </location>
    <ligand>
        <name>Mo-molybdopterin</name>
        <dbReference type="ChEBI" id="CHEBI:71302"/>
    </ligand>
    <ligandPart>
        <name>Mo</name>
        <dbReference type="ChEBI" id="CHEBI:28685"/>
    </ligandPart>
</feature>
<dbReference type="Pfam" id="PF01799">
    <property type="entry name" value="Fer2_2"/>
    <property type="match status" value="1"/>
</dbReference>
<dbReference type="EC" id="1.17.1.4" evidence="3"/>
<dbReference type="InterPro" id="IPR036318">
    <property type="entry name" value="FAD-bd_PCMH-like_sf"/>
</dbReference>
<feature type="domain" description="FAD-binding PCMH-type" evidence="20">
    <location>
        <begin position="235"/>
        <end position="420"/>
    </location>
</feature>
<proteinExistence type="inferred from homology"/>
<keyword evidence="10 18" id="KW-0408">Iron</keyword>
<feature type="binding site" evidence="18">
    <location>
        <position position="47"/>
    </location>
    <ligand>
        <name>[2Fe-2S] cluster</name>
        <dbReference type="ChEBI" id="CHEBI:190135"/>
        <label>1</label>
    </ligand>
</feature>
<dbReference type="SUPFAM" id="SSF56176">
    <property type="entry name" value="FAD-binding/transporter-associated domain-like"/>
    <property type="match status" value="1"/>
</dbReference>
<dbReference type="Pfam" id="PF20256">
    <property type="entry name" value="MoCoBD_2"/>
    <property type="match status" value="1"/>
</dbReference>
<dbReference type="PANTHER" id="PTHR45444:SF3">
    <property type="entry name" value="XANTHINE DEHYDROGENASE"/>
    <property type="match status" value="1"/>
</dbReference>
<dbReference type="Gene3D" id="3.30.365.10">
    <property type="entry name" value="Aldehyde oxidase/xanthine dehydrogenase, molybdopterin binding domain"/>
    <property type="match status" value="4"/>
</dbReference>
<feature type="binding site" evidence="18">
    <location>
        <position position="72"/>
    </location>
    <ligand>
        <name>[2Fe-2S] cluster</name>
        <dbReference type="ChEBI" id="CHEBI:190135"/>
        <label>1</label>
    </ligand>
</feature>
<evidence type="ECO:0000256" key="2">
    <source>
        <dbReference type="ARBA" id="ARBA00006849"/>
    </source>
</evidence>
<dbReference type="SUPFAM" id="SSF56003">
    <property type="entry name" value="Molybdenum cofactor-binding domain"/>
    <property type="match status" value="1"/>
</dbReference>
<evidence type="ECO:0000256" key="10">
    <source>
        <dbReference type="ARBA" id="ARBA00023004"/>
    </source>
</evidence>
<dbReference type="InterPro" id="IPR000674">
    <property type="entry name" value="Ald_Oxase/Xan_DH_a/b"/>
</dbReference>
<dbReference type="SUPFAM" id="SSF47741">
    <property type="entry name" value="CO dehydrogenase ISP C-domain like"/>
    <property type="match status" value="1"/>
</dbReference>